<proteinExistence type="predicted"/>
<reference evidence="2 3" key="1">
    <citation type="journal article" date="2023" name="Plants (Basel)">
        <title>Bridging the Gap: Combining Genomics and Transcriptomics Approaches to Understand Stylosanthes scabra, an Orphan Legume from the Brazilian Caatinga.</title>
        <authorList>
            <person name="Ferreira-Neto J.R.C."/>
            <person name="da Silva M.D."/>
            <person name="Binneck E."/>
            <person name="de Melo N.F."/>
            <person name="da Silva R.H."/>
            <person name="de Melo A.L.T.M."/>
            <person name="Pandolfi V."/>
            <person name="Bustamante F.O."/>
            <person name="Brasileiro-Vidal A.C."/>
            <person name="Benko-Iseppon A.M."/>
        </authorList>
    </citation>
    <scope>NUCLEOTIDE SEQUENCE [LARGE SCALE GENOMIC DNA]</scope>
    <source>
        <tissue evidence="2">Leaves</tissue>
    </source>
</reference>
<feature type="compositionally biased region" description="Basic and acidic residues" evidence="1">
    <location>
        <begin position="78"/>
        <end position="88"/>
    </location>
</feature>
<feature type="compositionally biased region" description="Polar residues" evidence="1">
    <location>
        <begin position="67"/>
        <end position="77"/>
    </location>
</feature>
<feature type="region of interest" description="Disordered" evidence="1">
    <location>
        <begin position="67"/>
        <end position="88"/>
    </location>
</feature>
<dbReference type="Proteomes" id="UP001341840">
    <property type="component" value="Unassembled WGS sequence"/>
</dbReference>
<name>A0ABU6W768_9FABA</name>
<dbReference type="EMBL" id="JASCZI010181287">
    <property type="protein sequence ID" value="MED6181047.1"/>
    <property type="molecule type" value="Genomic_DNA"/>
</dbReference>
<organism evidence="2 3">
    <name type="scientific">Stylosanthes scabra</name>
    <dbReference type="NCBI Taxonomy" id="79078"/>
    <lineage>
        <taxon>Eukaryota</taxon>
        <taxon>Viridiplantae</taxon>
        <taxon>Streptophyta</taxon>
        <taxon>Embryophyta</taxon>
        <taxon>Tracheophyta</taxon>
        <taxon>Spermatophyta</taxon>
        <taxon>Magnoliopsida</taxon>
        <taxon>eudicotyledons</taxon>
        <taxon>Gunneridae</taxon>
        <taxon>Pentapetalae</taxon>
        <taxon>rosids</taxon>
        <taxon>fabids</taxon>
        <taxon>Fabales</taxon>
        <taxon>Fabaceae</taxon>
        <taxon>Papilionoideae</taxon>
        <taxon>50 kb inversion clade</taxon>
        <taxon>dalbergioids sensu lato</taxon>
        <taxon>Dalbergieae</taxon>
        <taxon>Pterocarpus clade</taxon>
        <taxon>Stylosanthes</taxon>
    </lineage>
</organism>
<evidence type="ECO:0000313" key="2">
    <source>
        <dbReference type="EMBL" id="MED6181047.1"/>
    </source>
</evidence>
<protein>
    <submittedName>
        <fullName evidence="2">Uncharacterized protein</fullName>
    </submittedName>
</protein>
<evidence type="ECO:0000313" key="3">
    <source>
        <dbReference type="Proteomes" id="UP001341840"/>
    </source>
</evidence>
<accession>A0ABU6W768</accession>
<feature type="non-terminal residue" evidence="2">
    <location>
        <position position="1"/>
    </location>
</feature>
<sequence>SVAVAGEPFCHHQASSPPVFSEATGITTRFFLPPFLHSRFLRPAASSVPLCLLPSPKTAAAVEFSVENRTGQNQAKPNRTEPDRAQPS</sequence>
<evidence type="ECO:0000256" key="1">
    <source>
        <dbReference type="SAM" id="MobiDB-lite"/>
    </source>
</evidence>
<comment type="caution">
    <text evidence="2">The sequence shown here is derived from an EMBL/GenBank/DDBJ whole genome shotgun (WGS) entry which is preliminary data.</text>
</comment>
<gene>
    <name evidence="2" type="ORF">PIB30_015965</name>
</gene>
<keyword evidence="3" id="KW-1185">Reference proteome</keyword>